<reference evidence="6 7" key="1">
    <citation type="submission" date="2015-06" db="EMBL/GenBank/DDBJ databases">
        <title>Genome sequencing of Thermotogales isolates from hydrothermal vents.</title>
        <authorList>
            <person name="Haverkamp T.H."/>
            <person name="Kublanov I.V."/>
            <person name="Nesbo C.L."/>
        </authorList>
    </citation>
    <scope>NUCLEOTIDE SEQUENCE [LARGE SCALE GENOMIC DNA]</scope>
    <source>
        <strain evidence="7">ik275mar</strain>
    </source>
</reference>
<name>A0ABX3IFR5_9BACT</name>
<dbReference type="Gene3D" id="1.10.10.10">
    <property type="entry name" value="Winged helix-like DNA-binding domain superfamily/Winged helix DNA-binding domain"/>
    <property type="match status" value="2"/>
</dbReference>
<protein>
    <submittedName>
        <fullName evidence="6">Transcriptional regulator</fullName>
    </submittedName>
</protein>
<evidence type="ECO:0000256" key="5">
    <source>
        <dbReference type="SAM" id="Coils"/>
    </source>
</evidence>
<evidence type="ECO:0000256" key="3">
    <source>
        <dbReference type="ARBA" id="ARBA00022829"/>
    </source>
</evidence>
<dbReference type="PANTHER" id="PTHR34298">
    <property type="entry name" value="SEGREGATION AND CONDENSATION PROTEIN B"/>
    <property type="match status" value="1"/>
</dbReference>
<evidence type="ECO:0000256" key="2">
    <source>
        <dbReference type="ARBA" id="ARBA00022618"/>
    </source>
</evidence>
<proteinExistence type="predicted"/>
<evidence type="ECO:0000313" key="6">
    <source>
        <dbReference type="EMBL" id="ONN26660.1"/>
    </source>
</evidence>
<evidence type="ECO:0000313" key="7">
    <source>
        <dbReference type="Proteomes" id="UP000242616"/>
    </source>
</evidence>
<evidence type="ECO:0000256" key="4">
    <source>
        <dbReference type="ARBA" id="ARBA00023306"/>
    </source>
</evidence>
<organism evidence="6 7">
    <name type="scientific">Thermosipho affectus</name>
    <dbReference type="NCBI Taxonomy" id="660294"/>
    <lineage>
        <taxon>Bacteria</taxon>
        <taxon>Thermotogati</taxon>
        <taxon>Thermotogota</taxon>
        <taxon>Thermotogae</taxon>
        <taxon>Thermotogales</taxon>
        <taxon>Fervidobacteriaceae</taxon>
        <taxon>Thermosipho</taxon>
    </lineage>
</organism>
<gene>
    <name evidence="6" type="ORF">XJ44_07230</name>
</gene>
<dbReference type="PANTHER" id="PTHR34298:SF2">
    <property type="entry name" value="SEGREGATION AND CONDENSATION PROTEIN B"/>
    <property type="match status" value="1"/>
</dbReference>
<keyword evidence="4" id="KW-0131">Cell cycle</keyword>
<feature type="coiled-coil region" evidence="5">
    <location>
        <begin position="25"/>
        <end position="52"/>
    </location>
</feature>
<sequence>MDMEKIAIVESLIFASKGIQKEKIIEITQIDEKKLEEIIKNLEKKYNLNEESGIELRNIDGYIKFFTKKKFSTYVEKVVKRRSLSTLSTSQLEIVIFLASTKNATKKEIDGIRGKDSTNIIKQLLMNGVIKRKKKGRKYIYSLTETFKEETFIEDLLVELGGVQFDAGRSQNTIEKNNGK</sequence>
<dbReference type="Proteomes" id="UP000242616">
    <property type="component" value="Unassembled WGS sequence"/>
</dbReference>
<dbReference type="InterPro" id="IPR036388">
    <property type="entry name" value="WH-like_DNA-bd_sf"/>
</dbReference>
<keyword evidence="5" id="KW-0175">Coiled coil</keyword>
<keyword evidence="2" id="KW-0132">Cell division</keyword>
<keyword evidence="1" id="KW-0963">Cytoplasm</keyword>
<dbReference type="InterPro" id="IPR005234">
    <property type="entry name" value="ScpB_csome_segregation"/>
</dbReference>
<dbReference type="InterPro" id="IPR036390">
    <property type="entry name" value="WH_DNA-bd_sf"/>
</dbReference>
<dbReference type="Pfam" id="PF04079">
    <property type="entry name" value="SMC_ScpB"/>
    <property type="match status" value="1"/>
</dbReference>
<keyword evidence="3" id="KW-0159">Chromosome partition</keyword>
<evidence type="ECO:0000256" key="1">
    <source>
        <dbReference type="ARBA" id="ARBA00022490"/>
    </source>
</evidence>
<keyword evidence="7" id="KW-1185">Reference proteome</keyword>
<dbReference type="SUPFAM" id="SSF46785">
    <property type="entry name" value="Winged helix' DNA-binding domain"/>
    <property type="match status" value="2"/>
</dbReference>
<dbReference type="RefSeq" id="WP_077198553.1">
    <property type="nucleotide sequence ID" value="NZ_LBFC01000022.1"/>
</dbReference>
<accession>A0ABX3IFR5</accession>
<dbReference type="EMBL" id="LBFC01000022">
    <property type="protein sequence ID" value="ONN26660.1"/>
    <property type="molecule type" value="Genomic_DNA"/>
</dbReference>
<comment type="caution">
    <text evidence="6">The sequence shown here is derived from an EMBL/GenBank/DDBJ whole genome shotgun (WGS) entry which is preliminary data.</text>
</comment>